<dbReference type="Proteomes" id="UP000019376">
    <property type="component" value="Unassembled WGS sequence"/>
</dbReference>
<evidence type="ECO:0000256" key="3">
    <source>
        <dbReference type="ARBA" id="ARBA00022676"/>
    </source>
</evidence>
<evidence type="ECO:0000256" key="9">
    <source>
        <dbReference type="ARBA" id="ARBA00023180"/>
    </source>
</evidence>
<dbReference type="eggNOG" id="ENOG502S4RY">
    <property type="taxonomic scope" value="Eukaryota"/>
</dbReference>
<dbReference type="SUPFAM" id="SSF53448">
    <property type="entry name" value="Nucleotide-diphospho-sugar transferases"/>
    <property type="match status" value="1"/>
</dbReference>
<evidence type="ECO:0000256" key="1">
    <source>
        <dbReference type="ARBA" id="ARBA00004606"/>
    </source>
</evidence>
<dbReference type="HOGENOM" id="CLU_021103_0_0_1"/>
<feature type="compositionally biased region" description="Low complexity" evidence="10">
    <location>
        <begin position="492"/>
        <end position="507"/>
    </location>
</feature>
<dbReference type="PhylomeDB" id="S8A1D2"/>
<name>S8A1D2_PENO1</name>
<evidence type="ECO:0000256" key="11">
    <source>
        <dbReference type="SAM" id="Phobius"/>
    </source>
</evidence>
<evidence type="ECO:0000256" key="4">
    <source>
        <dbReference type="ARBA" id="ARBA00022679"/>
    </source>
</evidence>
<evidence type="ECO:0000256" key="6">
    <source>
        <dbReference type="ARBA" id="ARBA00022968"/>
    </source>
</evidence>
<dbReference type="InterPro" id="IPR029044">
    <property type="entry name" value="Nucleotide-diphossugar_trans"/>
</dbReference>
<dbReference type="GO" id="GO:0000033">
    <property type="term" value="F:alpha-1,3-mannosyltransferase activity"/>
    <property type="evidence" value="ECO:0007669"/>
    <property type="project" value="TreeGrafter"/>
</dbReference>
<evidence type="ECO:0000313" key="12">
    <source>
        <dbReference type="EMBL" id="EPS34936.1"/>
    </source>
</evidence>
<sequence>MYEPTLSPAHHRRATYPRRRRISLQIALLLFILGYLGRTALYSIEHSRDQTCYRDSTVFSKESWGTSESTRSREQDTTTLRVIEHSAEGHQSIIHADVDRIPSIDREKQSDEKEKQLDKFSEALENVLLALPELPEIVDALGPIEGTGEAMVREIGLRARLFKSALDAWEALHTVMFEDRIQIRSDVLQHIVKNPKLATRLQLDHTTLIHKYEEFHSYFVAFSERLFSWTLPYFPDLVTLHAQLWSGGRGIVLTGGDHQASYLLTSIQSMRDMGCELPIEVMYLGEDDLGRENRRKLEKVKGVITRDLSPLVNDKGWKLKGWALKPFAIMLSSFREAIFIDADSLFLRDPSILFSDPEYQSTGALFFKDRVIEPASKLAWLKRILPPPISAQVRRNRFWTGTSSHMQESGVVVVDKWKHFVALMVITRLNGPDRDGNEAEGRIGVYDMVFGDKETFWLGFELVGDTSYAFHNGKVAILGVPKPDSPDQTYYPQDQNDNTDNTTTNPNLPRTKSTFSICAPQLLHLDVDGRPLWFNGWLLPSKFSDDPRLQPVNFTSFIVEAMDGEHLSPWEVKEDNVLCLSSGSVVDLTLAEKEAVDLTVRTARKVGAIRQPV</sequence>
<evidence type="ECO:0000256" key="7">
    <source>
        <dbReference type="ARBA" id="ARBA00022989"/>
    </source>
</evidence>
<dbReference type="STRING" id="933388.S8A1D2"/>
<dbReference type="EMBL" id="KB644415">
    <property type="protein sequence ID" value="EPS34936.1"/>
    <property type="molecule type" value="Genomic_DNA"/>
</dbReference>
<dbReference type="Pfam" id="PF11051">
    <property type="entry name" value="Mannosyl_trans3"/>
    <property type="match status" value="1"/>
</dbReference>
<dbReference type="Gene3D" id="3.90.550.10">
    <property type="entry name" value="Spore Coat Polysaccharide Biosynthesis Protein SpsA, Chain A"/>
    <property type="match status" value="1"/>
</dbReference>
<proteinExistence type="inferred from homology"/>
<feature type="transmembrane region" description="Helical" evidence="11">
    <location>
        <begin position="22"/>
        <end position="44"/>
    </location>
</feature>
<dbReference type="GO" id="GO:0006493">
    <property type="term" value="P:protein O-linked glycosylation"/>
    <property type="evidence" value="ECO:0007669"/>
    <property type="project" value="TreeGrafter"/>
</dbReference>
<dbReference type="AlphaFoldDB" id="S8A1D2"/>
<dbReference type="InterPro" id="IPR022751">
    <property type="entry name" value="Alpha_mannosyltransferase"/>
</dbReference>
<dbReference type="PANTHER" id="PTHR31392">
    <property type="entry name" value="ALPHA-1,3-MANNOSYLTRANSFERASE MNN1-RELATED"/>
    <property type="match status" value="1"/>
</dbReference>
<evidence type="ECO:0000313" key="13">
    <source>
        <dbReference type="Proteomes" id="UP000019376"/>
    </source>
</evidence>
<keyword evidence="6" id="KW-0735">Signal-anchor</keyword>
<accession>S8A1D2</accession>
<keyword evidence="8 11" id="KW-0472">Membrane</keyword>
<feature type="region of interest" description="Disordered" evidence="10">
    <location>
        <begin position="481"/>
        <end position="509"/>
    </location>
</feature>
<comment type="subcellular location">
    <subcellularLocation>
        <location evidence="1">Membrane</location>
        <topology evidence="1">Single-pass type II membrane protein</topology>
    </subcellularLocation>
</comment>
<keyword evidence="13" id="KW-1185">Reference proteome</keyword>
<comment type="similarity">
    <text evidence="2">Belongs to the MNN1/MNT family.</text>
</comment>
<keyword evidence="5 11" id="KW-0812">Transmembrane</keyword>
<dbReference type="GO" id="GO:0005794">
    <property type="term" value="C:Golgi apparatus"/>
    <property type="evidence" value="ECO:0007669"/>
    <property type="project" value="TreeGrafter"/>
</dbReference>
<dbReference type="GO" id="GO:0016020">
    <property type="term" value="C:membrane"/>
    <property type="evidence" value="ECO:0007669"/>
    <property type="project" value="UniProtKB-SubCell"/>
</dbReference>
<evidence type="ECO:0000256" key="8">
    <source>
        <dbReference type="ARBA" id="ARBA00023136"/>
    </source>
</evidence>
<evidence type="ECO:0000256" key="2">
    <source>
        <dbReference type="ARBA" id="ARBA00009105"/>
    </source>
</evidence>
<keyword evidence="4 12" id="KW-0808">Transferase</keyword>
<keyword evidence="9" id="KW-0325">Glycoprotein</keyword>
<keyword evidence="3 12" id="KW-0328">Glycosyltransferase</keyword>
<keyword evidence="7 11" id="KW-1133">Transmembrane helix</keyword>
<reference evidence="12 13" key="1">
    <citation type="journal article" date="2013" name="PLoS ONE">
        <title>Genomic and secretomic analyses reveal unique features of the lignocellulolytic enzyme system of Penicillium decumbens.</title>
        <authorList>
            <person name="Liu G."/>
            <person name="Zhang L."/>
            <person name="Wei X."/>
            <person name="Zou G."/>
            <person name="Qin Y."/>
            <person name="Ma L."/>
            <person name="Li J."/>
            <person name="Zheng H."/>
            <person name="Wang S."/>
            <person name="Wang C."/>
            <person name="Xun L."/>
            <person name="Zhao G.-P."/>
            <person name="Zhou Z."/>
            <person name="Qu Y."/>
        </authorList>
    </citation>
    <scope>NUCLEOTIDE SEQUENCE [LARGE SCALE GENOMIC DNA]</scope>
    <source>
        <strain evidence="13">114-2 / CGMCC 5302</strain>
    </source>
</reference>
<gene>
    <name evidence="12" type="ORF">PDE_09901</name>
</gene>
<organism evidence="12 13">
    <name type="scientific">Penicillium oxalicum (strain 114-2 / CGMCC 5302)</name>
    <name type="common">Penicillium decumbens</name>
    <dbReference type="NCBI Taxonomy" id="933388"/>
    <lineage>
        <taxon>Eukaryota</taxon>
        <taxon>Fungi</taxon>
        <taxon>Dikarya</taxon>
        <taxon>Ascomycota</taxon>
        <taxon>Pezizomycotina</taxon>
        <taxon>Eurotiomycetes</taxon>
        <taxon>Eurotiomycetidae</taxon>
        <taxon>Eurotiales</taxon>
        <taxon>Aspergillaceae</taxon>
        <taxon>Penicillium</taxon>
    </lineage>
</organism>
<evidence type="ECO:0000256" key="5">
    <source>
        <dbReference type="ARBA" id="ARBA00022692"/>
    </source>
</evidence>
<dbReference type="OrthoDB" id="430354at2759"/>
<protein>
    <submittedName>
        <fullName evidence="12">Putative alpha-mannosyltransferase</fullName>
    </submittedName>
</protein>
<evidence type="ECO:0000256" key="10">
    <source>
        <dbReference type="SAM" id="MobiDB-lite"/>
    </source>
</evidence>
<dbReference type="PANTHER" id="PTHR31392:SF1">
    <property type="entry name" value="ALPHA-1,3-MANNOSYLTRANSFERASE MNN1-RELATED"/>
    <property type="match status" value="1"/>
</dbReference>